<evidence type="ECO:0000313" key="2">
    <source>
        <dbReference type="EMBL" id="KDR27629.1"/>
    </source>
</evidence>
<dbReference type="eggNOG" id="ENOG5030N1M">
    <property type="taxonomic scope" value="Bacteria"/>
</dbReference>
<name>A0A069NJ70_9BURK</name>
<comment type="caution">
    <text evidence="2">The sequence shown here is derived from an EMBL/GenBank/DDBJ whole genome shotgun (WGS) entry which is preliminary data.</text>
</comment>
<dbReference type="EMBL" id="JFHE01000041">
    <property type="protein sequence ID" value="KDR27629.1"/>
    <property type="molecule type" value="Genomic_DNA"/>
</dbReference>
<dbReference type="Proteomes" id="UP000027439">
    <property type="component" value="Unassembled WGS sequence"/>
</dbReference>
<evidence type="ECO:0000313" key="1">
    <source>
        <dbReference type="EMBL" id="GGD72575.1"/>
    </source>
</evidence>
<dbReference type="OrthoDB" id="9111917at2"/>
<dbReference type="EMBL" id="BMEG01000004">
    <property type="protein sequence ID" value="GGD72575.1"/>
    <property type="molecule type" value="Genomic_DNA"/>
</dbReference>
<evidence type="ECO:0000313" key="4">
    <source>
        <dbReference type="Proteomes" id="UP000597138"/>
    </source>
</evidence>
<dbReference type="RefSeq" id="WP_052006008.1">
    <property type="nucleotide sequence ID" value="NZ_BMEG01000004.1"/>
</dbReference>
<dbReference type="AlphaFoldDB" id="A0A069NJ70"/>
<evidence type="ECO:0000313" key="3">
    <source>
        <dbReference type="Proteomes" id="UP000027439"/>
    </source>
</evidence>
<dbReference type="Proteomes" id="UP000597138">
    <property type="component" value="Unassembled WGS sequence"/>
</dbReference>
<accession>A0A069NJ70</accession>
<reference evidence="1" key="4">
    <citation type="submission" date="2024-05" db="EMBL/GenBank/DDBJ databases">
        <authorList>
            <person name="Sun Q."/>
            <person name="Zhou Y."/>
        </authorList>
    </citation>
    <scope>NUCLEOTIDE SEQUENCE</scope>
    <source>
        <strain evidence="1">CGMCC 1.11013</strain>
    </source>
</reference>
<sequence>MSDTMRRSVPSKAARAVHDVDALAQKLPGLDAARYFDSQADEEYRAALTRWPVMARLMKLAPCETVFSDEVAEPLIAVENAPAASP</sequence>
<protein>
    <recommendedName>
        <fullName evidence="5">Cellulose biosynthesis protein BcsR</fullName>
    </recommendedName>
</protein>
<dbReference type="STRING" id="1071679.BG57_22710"/>
<keyword evidence="4" id="KW-1185">Reference proteome</keyword>
<proteinExistence type="predicted"/>
<reference evidence="1" key="1">
    <citation type="journal article" date="2014" name="Int. J. Syst. Evol. Microbiol.">
        <title>Complete genome of a new Firmicutes species belonging to the dominant human colonic microbiota ('Ruminococcus bicirculans') reveals two chromosomes and a selective capacity to utilize plant glucans.</title>
        <authorList>
            <consortium name="NISC Comparative Sequencing Program"/>
            <person name="Wegmann U."/>
            <person name="Louis P."/>
            <person name="Goesmann A."/>
            <person name="Henrissat B."/>
            <person name="Duncan S.H."/>
            <person name="Flint H.J."/>
        </authorList>
    </citation>
    <scope>NUCLEOTIDE SEQUENCE</scope>
    <source>
        <strain evidence="1">CGMCC 1.11013</strain>
    </source>
</reference>
<reference evidence="2 3" key="2">
    <citation type="submission" date="2014-03" db="EMBL/GenBank/DDBJ databases">
        <title>Draft Genome Sequences of Four Burkholderia Strains.</title>
        <authorList>
            <person name="Liu X.Y."/>
            <person name="Li C.X."/>
            <person name="Xu J.H."/>
        </authorList>
    </citation>
    <scope>NUCLEOTIDE SEQUENCE [LARGE SCALE GENOMIC DNA]</scope>
    <source>
        <strain evidence="2 3">R27</strain>
    </source>
</reference>
<gene>
    <name evidence="2" type="ORF">BG57_22710</name>
    <name evidence="1" type="ORF">GCM10010985_28780</name>
</gene>
<evidence type="ECO:0008006" key="5">
    <source>
        <dbReference type="Google" id="ProtNLM"/>
    </source>
</evidence>
<reference evidence="4" key="3">
    <citation type="journal article" date="2019" name="Int. J. Syst. Evol. Microbiol.">
        <title>The Global Catalogue of Microorganisms (GCM) 10K type strain sequencing project: providing services to taxonomists for standard genome sequencing and annotation.</title>
        <authorList>
            <consortium name="The Broad Institute Genomics Platform"/>
            <consortium name="The Broad Institute Genome Sequencing Center for Infectious Disease"/>
            <person name="Wu L."/>
            <person name="Ma J."/>
        </authorList>
    </citation>
    <scope>NUCLEOTIDE SEQUENCE [LARGE SCALE GENOMIC DNA]</scope>
    <source>
        <strain evidence="4">CGMCC 1.11013</strain>
    </source>
</reference>
<organism evidence="2 3">
    <name type="scientific">Caballeronia grimmiae</name>
    <dbReference type="NCBI Taxonomy" id="1071679"/>
    <lineage>
        <taxon>Bacteria</taxon>
        <taxon>Pseudomonadati</taxon>
        <taxon>Pseudomonadota</taxon>
        <taxon>Betaproteobacteria</taxon>
        <taxon>Burkholderiales</taxon>
        <taxon>Burkholderiaceae</taxon>
        <taxon>Caballeronia</taxon>
    </lineage>
</organism>